<evidence type="ECO:0000256" key="6">
    <source>
        <dbReference type="SAM" id="MobiDB-lite"/>
    </source>
</evidence>
<feature type="transmembrane region" description="Helical" evidence="7">
    <location>
        <begin position="166"/>
        <end position="183"/>
    </location>
</feature>
<dbReference type="Pfam" id="PF05425">
    <property type="entry name" value="CopD"/>
    <property type="match status" value="1"/>
</dbReference>
<reference evidence="9 10" key="1">
    <citation type="submission" date="2020-06" db="EMBL/GenBank/DDBJ databases">
        <title>Actinomadura xiongansis sp. nov., isolated from soil of Baiyangdian.</title>
        <authorList>
            <person name="Zhang X."/>
        </authorList>
    </citation>
    <scope>NUCLEOTIDE SEQUENCE [LARGE SCALE GENOMIC DNA]</scope>
    <source>
        <strain evidence="9 10">HBUM206468</strain>
    </source>
</reference>
<feature type="transmembrane region" description="Helical" evidence="7">
    <location>
        <begin position="39"/>
        <end position="60"/>
    </location>
</feature>
<accession>A0ABR7M1A9</accession>
<feature type="transmembrane region" description="Helical" evidence="7">
    <location>
        <begin position="425"/>
        <end position="446"/>
    </location>
</feature>
<dbReference type="InterPro" id="IPR019108">
    <property type="entry name" value="Caa3_assmbl_CtaG-rel"/>
</dbReference>
<feature type="transmembrane region" description="Helical" evidence="7">
    <location>
        <begin position="620"/>
        <end position="641"/>
    </location>
</feature>
<dbReference type="PANTHER" id="PTHR34820">
    <property type="entry name" value="INNER MEMBRANE PROTEIN YEBZ"/>
    <property type="match status" value="1"/>
</dbReference>
<sequence length="676" mass="70632">MMTERRREHGSPEPDRTPPGRTPPDPPPDRTPPDRTLPVLGATAVALLSLAVVLRFGGAFRPNVPTLRQAGYFTTVGSPIARLTMNVAGAITVGWLLMAVVLLPPDGRELSDAGRRCARAASLSAVTWAVSALGLAAFSASELLGVPVTALAGGGDLLGYLTDLSQGRALLAVTALAAVLSVAAGRIRTLGGAGHLLILAMLALLPPVFTGHSMSTGAHSLAVFSLAVHVVGAATWVGGLVVLLAIGARTAVLPEIVPRYSRLALVCFAAVGATGLINAWIRLGGPHLGSRYGVLVVVKAAALAALAVLGWWHRRSSIPALRDRRRVGAFVRLAAVEIIVMAAVFALATGLSRTPPPPADLPLETSAAVLLGFPLPGPPGPRAYALDWWVDPLFLTLVLIGAVLYGAAVLRLRREGGGWPIARTVAWYAGLAIVLIATCGGLGRYSMVLFSAHMAQHMALSALAPIALLLGAPVTLALRALHPGRAGTGVSPRELPAAAVRSRTIRFLAHPLVALPVFVAGLYGFYRSPLFEASLRDHAVHSLTMLFFVVTGLLYLWPIIGRTAPHRPAAVTRFLLALAMLPLHAVFGIGLMRSEGVLAPDWYAALGRDWGLPPLRDQQAAGGLALGAGVAAASLVLLVLAGRWRRSGPAGVDGELDAGLCDRQHEDMLSIHARRS</sequence>
<evidence type="ECO:0000313" key="10">
    <source>
        <dbReference type="Proteomes" id="UP000805614"/>
    </source>
</evidence>
<feature type="transmembrane region" description="Helical" evidence="7">
    <location>
        <begin position="293"/>
        <end position="312"/>
    </location>
</feature>
<dbReference type="InterPro" id="IPR008457">
    <property type="entry name" value="Cu-R_CopD_dom"/>
</dbReference>
<feature type="region of interest" description="Disordered" evidence="6">
    <location>
        <begin position="1"/>
        <end position="36"/>
    </location>
</feature>
<evidence type="ECO:0000259" key="8">
    <source>
        <dbReference type="Pfam" id="PF05425"/>
    </source>
</evidence>
<feature type="transmembrane region" description="Helical" evidence="7">
    <location>
        <begin position="333"/>
        <end position="352"/>
    </location>
</feature>
<comment type="subcellular location">
    <subcellularLocation>
        <location evidence="1">Cell membrane</location>
        <topology evidence="1">Multi-pass membrane protein</topology>
    </subcellularLocation>
</comment>
<feature type="transmembrane region" description="Helical" evidence="7">
    <location>
        <begin position="260"/>
        <end position="281"/>
    </location>
</feature>
<evidence type="ECO:0000256" key="2">
    <source>
        <dbReference type="ARBA" id="ARBA00022475"/>
    </source>
</evidence>
<feature type="transmembrane region" description="Helical" evidence="7">
    <location>
        <begin position="80"/>
        <end position="104"/>
    </location>
</feature>
<organism evidence="9 10">
    <name type="scientific">Actinomadura alba</name>
    <dbReference type="NCBI Taxonomy" id="406431"/>
    <lineage>
        <taxon>Bacteria</taxon>
        <taxon>Bacillati</taxon>
        <taxon>Actinomycetota</taxon>
        <taxon>Actinomycetes</taxon>
        <taxon>Streptosporangiales</taxon>
        <taxon>Thermomonosporaceae</taxon>
        <taxon>Actinomadura</taxon>
    </lineage>
</organism>
<evidence type="ECO:0000256" key="1">
    <source>
        <dbReference type="ARBA" id="ARBA00004651"/>
    </source>
</evidence>
<keyword evidence="2" id="KW-1003">Cell membrane</keyword>
<feature type="transmembrane region" description="Helical" evidence="7">
    <location>
        <begin position="221"/>
        <end position="248"/>
    </location>
</feature>
<feature type="transmembrane region" description="Helical" evidence="7">
    <location>
        <begin position="570"/>
        <end position="592"/>
    </location>
</feature>
<feature type="transmembrane region" description="Helical" evidence="7">
    <location>
        <begin position="538"/>
        <end position="558"/>
    </location>
</feature>
<protein>
    <submittedName>
        <fullName evidence="9">Bifunctional copper resistance protein CopD/cytochrome c oxidase assembly protein</fullName>
    </submittedName>
</protein>
<feature type="transmembrane region" description="Helical" evidence="7">
    <location>
        <begin position="125"/>
        <end position="146"/>
    </location>
</feature>
<name>A0ABR7M1A9_9ACTN</name>
<keyword evidence="5 7" id="KW-0472">Membrane</keyword>
<feature type="domain" description="Copper resistance protein D" evidence="8">
    <location>
        <begin position="255"/>
        <end position="350"/>
    </location>
</feature>
<comment type="caution">
    <text evidence="9">The sequence shown here is derived from an EMBL/GenBank/DDBJ whole genome shotgun (WGS) entry which is preliminary data.</text>
</comment>
<dbReference type="InterPro" id="IPR032694">
    <property type="entry name" value="CopC/D"/>
</dbReference>
<keyword evidence="10" id="KW-1185">Reference proteome</keyword>
<feature type="transmembrane region" description="Helical" evidence="7">
    <location>
        <begin position="507"/>
        <end position="526"/>
    </location>
</feature>
<feature type="transmembrane region" description="Helical" evidence="7">
    <location>
        <begin position="393"/>
        <end position="413"/>
    </location>
</feature>
<feature type="transmembrane region" description="Helical" evidence="7">
    <location>
        <begin position="190"/>
        <end position="209"/>
    </location>
</feature>
<evidence type="ECO:0000313" key="9">
    <source>
        <dbReference type="EMBL" id="MBC6470902.1"/>
    </source>
</evidence>
<proteinExistence type="predicted"/>
<evidence type="ECO:0000256" key="5">
    <source>
        <dbReference type="ARBA" id="ARBA00023136"/>
    </source>
</evidence>
<dbReference type="RefSeq" id="WP_187247940.1">
    <property type="nucleotide sequence ID" value="NZ_BAAAOK010000005.1"/>
</dbReference>
<dbReference type="PANTHER" id="PTHR34820:SF4">
    <property type="entry name" value="INNER MEMBRANE PROTEIN YEBZ"/>
    <property type="match status" value="1"/>
</dbReference>
<dbReference type="Proteomes" id="UP000805614">
    <property type="component" value="Unassembled WGS sequence"/>
</dbReference>
<evidence type="ECO:0000256" key="3">
    <source>
        <dbReference type="ARBA" id="ARBA00022692"/>
    </source>
</evidence>
<keyword evidence="3 7" id="KW-0812">Transmembrane</keyword>
<dbReference type="EMBL" id="JABVEC010000051">
    <property type="protein sequence ID" value="MBC6470902.1"/>
    <property type="molecule type" value="Genomic_DNA"/>
</dbReference>
<evidence type="ECO:0000256" key="7">
    <source>
        <dbReference type="SAM" id="Phobius"/>
    </source>
</evidence>
<evidence type="ECO:0000256" key="4">
    <source>
        <dbReference type="ARBA" id="ARBA00022989"/>
    </source>
</evidence>
<feature type="compositionally biased region" description="Basic and acidic residues" evidence="6">
    <location>
        <begin position="1"/>
        <end position="18"/>
    </location>
</feature>
<keyword evidence="4 7" id="KW-1133">Transmembrane helix</keyword>
<gene>
    <name evidence="9" type="ORF">HKK74_36245</name>
</gene>
<feature type="transmembrane region" description="Helical" evidence="7">
    <location>
        <begin position="458"/>
        <end position="478"/>
    </location>
</feature>
<dbReference type="Pfam" id="PF09678">
    <property type="entry name" value="Caa3_CtaG"/>
    <property type="match status" value="1"/>
</dbReference>